<dbReference type="EMBL" id="JH767211">
    <property type="protein sequence ID" value="EQC27301.1"/>
    <property type="molecule type" value="Genomic_DNA"/>
</dbReference>
<dbReference type="AlphaFoldDB" id="T0PYI5"/>
<dbReference type="GeneID" id="19955649"/>
<keyword evidence="3" id="KW-1185">Reference proteome</keyword>
<gene>
    <name evidence="2" type="ORF">SDRG_14922</name>
</gene>
<reference evidence="2 3" key="1">
    <citation type="submission" date="2012-04" db="EMBL/GenBank/DDBJ databases">
        <title>The Genome Sequence of Saprolegnia declina VS20.</title>
        <authorList>
            <consortium name="The Broad Institute Genome Sequencing Platform"/>
            <person name="Russ C."/>
            <person name="Nusbaum C."/>
            <person name="Tyler B."/>
            <person name="van West P."/>
            <person name="Dieguez-Uribeondo J."/>
            <person name="de Bruijn I."/>
            <person name="Tripathy S."/>
            <person name="Jiang R."/>
            <person name="Young S.K."/>
            <person name="Zeng Q."/>
            <person name="Gargeya S."/>
            <person name="Fitzgerald M."/>
            <person name="Haas B."/>
            <person name="Abouelleil A."/>
            <person name="Alvarado L."/>
            <person name="Arachchi H.M."/>
            <person name="Berlin A."/>
            <person name="Chapman S.B."/>
            <person name="Goldberg J."/>
            <person name="Griggs A."/>
            <person name="Gujja S."/>
            <person name="Hansen M."/>
            <person name="Howarth C."/>
            <person name="Imamovic A."/>
            <person name="Larimer J."/>
            <person name="McCowen C."/>
            <person name="Montmayeur A."/>
            <person name="Murphy C."/>
            <person name="Neiman D."/>
            <person name="Pearson M."/>
            <person name="Priest M."/>
            <person name="Roberts A."/>
            <person name="Saif S."/>
            <person name="Shea T."/>
            <person name="Sisk P."/>
            <person name="Sykes S."/>
            <person name="Wortman J."/>
            <person name="Nusbaum C."/>
            <person name="Birren B."/>
        </authorList>
    </citation>
    <scope>NUCLEOTIDE SEQUENCE [LARGE SCALE GENOMIC DNA]</scope>
    <source>
        <strain evidence="2 3">VS20</strain>
    </source>
</reference>
<proteinExistence type="predicted"/>
<dbReference type="InParanoid" id="T0PYI5"/>
<evidence type="ECO:0000313" key="3">
    <source>
        <dbReference type="Proteomes" id="UP000030762"/>
    </source>
</evidence>
<sequence length="897" mass="99846">MQELSDESLRQIEAEFDAHRRHVEATRDAYQRQKAAALTQKAVDLRGTLSDLDAQVAASRVARQTLRSQLLTKKAHVQSQMAQQLELQREAWHVTRSHELEEAARRRLDLEQLQTQRHHLERLEQTSMVQLNAIDAERSRRRQHDVSKIEHLLVKGSVLERQLPHDALFNIVAETSPAIDSVHFANECEGRLRIEHEQATHRRHDQLRQLNADRAALEKQEEDLRQKQRELHYLASKGVDFLVEIEFGHAPPVELILKNMPDEIAMPDADVDTIDEVLDDATKWLASGDTTLAAIAQSIPSSAPPVPSPLRPLSPLPRTPTTMLLQSLVCDLIDQILEMLPAPLVRANVLAQQCVWKDTRRNLRRVARRERYQRAVHLVRDALLDDVVHSTILDLWSEASAAQHGVRSLLLTALQRVLCPPDQNDAVSSAFDELQTRRRRQDLEVSTSVILVASVLQPRPPPPPTAVLSMKPATLQVYTELPTPIDIAKRRIVPPDQTMVTVQRAYWKHVRLAPVVISATLRHSIAHIYARGRHVYVVGAKGDVSIVDITTNVVVREVPGSNPIAHLEIGLVPGYLLTVQKKHTDLLSLNTAGARTVATITKDDVARPSYTVDDVVLGHILPSVSVVGAPTSAVVGTKDGAIIRLQLRRLLRPASTDARDFFHGHNSPITYLGHRGTDLVSADVAGVVCFWTMTPQYRTGFGWWVPSATVNLSATIHAAAITSTATHLALLVGGALQPQILQLSLPDLLLEPIEILLPRLRPPTEFALLPPVEGLPMDYALVSYEGILFVYSLWTGTPVSSTPLKESMVSLSAAHDRILGLIKGKITCFRIDDATSGADFAASVHHTGARPVPTMIRRMEVQIDRRAMHAFLEKMLWDLAFTAPPATEEKEHQPNEQ</sequence>
<dbReference type="OMA" id="WSATHRS"/>
<dbReference type="STRING" id="1156394.T0PYI5"/>
<organism evidence="2 3">
    <name type="scientific">Saprolegnia diclina (strain VS20)</name>
    <dbReference type="NCBI Taxonomy" id="1156394"/>
    <lineage>
        <taxon>Eukaryota</taxon>
        <taxon>Sar</taxon>
        <taxon>Stramenopiles</taxon>
        <taxon>Oomycota</taxon>
        <taxon>Saprolegniomycetes</taxon>
        <taxon>Saprolegniales</taxon>
        <taxon>Saprolegniaceae</taxon>
        <taxon>Saprolegnia</taxon>
    </lineage>
</organism>
<dbReference type="SUPFAM" id="SSF50978">
    <property type="entry name" value="WD40 repeat-like"/>
    <property type="match status" value="1"/>
</dbReference>
<protein>
    <submittedName>
        <fullName evidence="2">Uncharacterized protein</fullName>
    </submittedName>
</protein>
<dbReference type="Proteomes" id="UP000030762">
    <property type="component" value="Unassembled WGS sequence"/>
</dbReference>
<dbReference type="RefSeq" id="XP_008619304.1">
    <property type="nucleotide sequence ID" value="XM_008621082.1"/>
</dbReference>
<dbReference type="eggNOG" id="ENOG502S97Q">
    <property type="taxonomic scope" value="Eukaryota"/>
</dbReference>
<feature type="coiled-coil region" evidence="1">
    <location>
        <begin position="207"/>
        <end position="237"/>
    </location>
</feature>
<dbReference type="OrthoDB" id="199838at2759"/>
<name>T0PYI5_SAPDV</name>
<dbReference type="InterPro" id="IPR036322">
    <property type="entry name" value="WD40_repeat_dom_sf"/>
</dbReference>
<evidence type="ECO:0000256" key="1">
    <source>
        <dbReference type="SAM" id="Coils"/>
    </source>
</evidence>
<evidence type="ECO:0000313" key="2">
    <source>
        <dbReference type="EMBL" id="EQC27301.1"/>
    </source>
</evidence>
<keyword evidence="1" id="KW-0175">Coiled coil</keyword>
<dbReference type="VEuPathDB" id="FungiDB:SDRG_14922"/>
<accession>T0PYI5</accession>